<feature type="region of interest" description="Disordered" evidence="1">
    <location>
        <begin position="546"/>
        <end position="590"/>
    </location>
</feature>
<feature type="compositionally biased region" description="Polar residues" evidence="1">
    <location>
        <begin position="551"/>
        <end position="570"/>
    </location>
</feature>
<accession>F4PC69</accession>
<dbReference type="Proteomes" id="UP000007241">
    <property type="component" value="Unassembled WGS sequence"/>
</dbReference>
<dbReference type="InterPro" id="IPR006059">
    <property type="entry name" value="SBP"/>
</dbReference>
<dbReference type="SUPFAM" id="SSF53850">
    <property type="entry name" value="Periplasmic binding protein-like II"/>
    <property type="match status" value="1"/>
</dbReference>
<dbReference type="EMBL" id="GL882893">
    <property type="protein sequence ID" value="EGF77065.1"/>
    <property type="molecule type" value="Genomic_DNA"/>
</dbReference>
<feature type="compositionally biased region" description="Basic and acidic residues" evidence="1">
    <location>
        <begin position="571"/>
        <end position="586"/>
    </location>
</feature>
<evidence type="ECO:0008006" key="5">
    <source>
        <dbReference type="Google" id="ProtNLM"/>
    </source>
</evidence>
<evidence type="ECO:0000256" key="2">
    <source>
        <dbReference type="SAM" id="Phobius"/>
    </source>
</evidence>
<keyword evidence="2" id="KW-1133">Transmembrane helix</keyword>
<dbReference type="InParanoid" id="F4PC69"/>
<sequence>MPTQSAPSASSLQLQASWAKLNNITISYSSYPNLPKTNNDAAGAILDACRDLNQTHDTFDLVWISVDMIGDVSDCFIDLWAWDDGFGQNLQKDLLDAGVVSDRLVAIPAGKQSHIKSFYVDIQTTMLMYNKNYLSVHGYYTPPTSIQDMEFMLQDILQNERAVENYKLSGYTSSFQDPQSWPILVSEWIACSNASIITPDGNVTIADSDFALLLTHISTWVNTGIIDLNDIDTFGQSEALSRFVQGQAVFLHTTSNDLAAVLGRNGNSAVIFDVGVIGMPALNGIGSGIGGSDTFGVVDGYALAVYRYSKNIDAALKVLEYLVSDVYEKSEFTSPDEQGDFDFPINRHLLQDPVIATHLTDPITNLYQNITLTNRPATMVGSHYNNISLLITATMTNIFHGVSDIRTLLDELDTKLLKELGKKPRNTLTDVDNAPPPVITLPGRKQIQYMGVQVALLFIVIGITVGVILCRRYFELYPHMFDLDRRGGSGNSATGVKDDWMSAAKHIFTTKPRINTASTKQWNLNTPSDNTHFSTPSKSIAVVDETRDSRQGSLTSHPSKLTTPNGPQVSEKTRLVGSEKDYHESHSSGSLENVDLDYNLESVRLVQ</sequence>
<protein>
    <recommendedName>
        <fullName evidence="5">Periplasmic binding protein-like II</fullName>
    </recommendedName>
</protein>
<organism evidence="3 4">
    <name type="scientific">Batrachochytrium dendrobatidis (strain JAM81 / FGSC 10211)</name>
    <name type="common">Frog chytrid fungus</name>
    <dbReference type="NCBI Taxonomy" id="684364"/>
    <lineage>
        <taxon>Eukaryota</taxon>
        <taxon>Fungi</taxon>
        <taxon>Fungi incertae sedis</taxon>
        <taxon>Chytridiomycota</taxon>
        <taxon>Chytridiomycota incertae sedis</taxon>
        <taxon>Chytridiomycetes</taxon>
        <taxon>Rhizophydiales</taxon>
        <taxon>Rhizophydiales incertae sedis</taxon>
        <taxon>Batrachochytrium</taxon>
    </lineage>
</organism>
<dbReference type="OrthoDB" id="2118873at2759"/>
<dbReference type="HOGENOM" id="CLU_449747_0_0_1"/>
<dbReference type="Gene3D" id="3.40.190.10">
    <property type="entry name" value="Periplasmic binding protein-like II"/>
    <property type="match status" value="1"/>
</dbReference>
<keyword evidence="2" id="KW-0472">Membrane</keyword>
<dbReference type="STRING" id="684364.F4PC69"/>
<reference evidence="3 4" key="1">
    <citation type="submission" date="2009-12" db="EMBL/GenBank/DDBJ databases">
        <title>The draft genome of Batrachochytrium dendrobatidis.</title>
        <authorList>
            <consortium name="US DOE Joint Genome Institute (JGI-PGF)"/>
            <person name="Kuo A."/>
            <person name="Salamov A."/>
            <person name="Schmutz J."/>
            <person name="Lucas S."/>
            <person name="Pitluck S."/>
            <person name="Rosenblum E."/>
            <person name="Stajich J."/>
            <person name="Eisen M."/>
            <person name="Grigoriev I.V."/>
        </authorList>
    </citation>
    <scope>NUCLEOTIDE SEQUENCE [LARGE SCALE GENOMIC DNA]</scope>
    <source>
        <strain evidence="4">JAM81 / FGSC 10211</strain>
    </source>
</reference>
<gene>
    <name evidence="3" type="ORF">BATDEDRAFT_36081</name>
</gene>
<proteinExistence type="predicted"/>
<evidence type="ECO:0000256" key="1">
    <source>
        <dbReference type="SAM" id="MobiDB-lite"/>
    </source>
</evidence>
<evidence type="ECO:0000313" key="3">
    <source>
        <dbReference type="EMBL" id="EGF77065.1"/>
    </source>
</evidence>
<dbReference type="GeneID" id="18240971"/>
<name>F4PC69_BATDJ</name>
<dbReference type="AlphaFoldDB" id="F4PC69"/>
<dbReference type="Pfam" id="PF13416">
    <property type="entry name" value="SBP_bac_8"/>
    <property type="match status" value="1"/>
</dbReference>
<feature type="transmembrane region" description="Helical" evidence="2">
    <location>
        <begin position="449"/>
        <end position="470"/>
    </location>
</feature>
<dbReference type="RefSeq" id="XP_006682228.1">
    <property type="nucleotide sequence ID" value="XM_006682165.1"/>
</dbReference>
<keyword evidence="4" id="KW-1185">Reference proteome</keyword>
<evidence type="ECO:0000313" key="4">
    <source>
        <dbReference type="Proteomes" id="UP000007241"/>
    </source>
</evidence>
<keyword evidence="2" id="KW-0812">Transmembrane</keyword>